<evidence type="ECO:0000256" key="2">
    <source>
        <dbReference type="ARBA" id="ARBA00022803"/>
    </source>
</evidence>
<dbReference type="Pfam" id="PF13432">
    <property type="entry name" value="TPR_16"/>
    <property type="match status" value="3"/>
</dbReference>
<dbReference type="Proteomes" id="UP001595904">
    <property type="component" value="Unassembled WGS sequence"/>
</dbReference>
<dbReference type="PANTHER" id="PTHR45586">
    <property type="entry name" value="TPR REPEAT-CONTAINING PROTEIN PA4667"/>
    <property type="match status" value="1"/>
</dbReference>
<reference evidence="5" key="1">
    <citation type="journal article" date="2019" name="Int. J. Syst. Evol. Microbiol.">
        <title>The Global Catalogue of Microorganisms (GCM) 10K type strain sequencing project: providing services to taxonomists for standard genome sequencing and annotation.</title>
        <authorList>
            <consortium name="The Broad Institute Genomics Platform"/>
            <consortium name="The Broad Institute Genome Sequencing Center for Infectious Disease"/>
            <person name="Wu L."/>
            <person name="Ma J."/>
        </authorList>
    </citation>
    <scope>NUCLEOTIDE SEQUENCE [LARGE SCALE GENOMIC DNA]</scope>
    <source>
        <strain evidence="5">CGMCC 1.10759</strain>
    </source>
</reference>
<dbReference type="InterPro" id="IPR019734">
    <property type="entry name" value="TPR_rpt"/>
</dbReference>
<dbReference type="InterPro" id="IPR011990">
    <property type="entry name" value="TPR-like_helical_dom_sf"/>
</dbReference>
<keyword evidence="1" id="KW-0677">Repeat</keyword>
<proteinExistence type="predicted"/>
<dbReference type="PANTHER" id="PTHR45586:SF1">
    <property type="entry name" value="LIPOPOLYSACCHARIDE ASSEMBLY PROTEIN B"/>
    <property type="match status" value="1"/>
</dbReference>
<organism evidence="4 5">
    <name type="scientific">Steroidobacter flavus</name>
    <dbReference type="NCBI Taxonomy" id="1842136"/>
    <lineage>
        <taxon>Bacteria</taxon>
        <taxon>Pseudomonadati</taxon>
        <taxon>Pseudomonadota</taxon>
        <taxon>Gammaproteobacteria</taxon>
        <taxon>Steroidobacterales</taxon>
        <taxon>Steroidobacteraceae</taxon>
        <taxon>Steroidobacter</taxon>
    </lineage>
</organism>
<sequence>MKTLSKLLCAVTVASLMAGCGGTEQRKAGYVEKGERYLTERNYEKARVEFRNALQIDPNDTHARYQLGRISEKLGNPREAAGHYQAAVDLNPNDLDSRAALGRLYLLGGAPERALELVTPGLTQDPKNAQLLTVRGAAKAQQGEVKSAFEDAEAAAKLAPNDEYAVALLASLYRQNSRTDEAINVVSAGIDRVPDSIDLRVVLADLLLAQKREAEAETQLKKVIELQPDDLSHRYRLARFHMLAKNLPAAEQVMRDAIKIKPDSVEPKAALAELLASNGEAAKAEAELKKFAAEEKDSAAMQLALARFYESQKRPDDAQRVYGEIIKQQELKPDGLTARSRLAVLLLAKQDVKGATKLIEEVLAENPRDNDALALRGNMALSRGDAPAAIADLRSVLRDQPNSAPVLRALARAHLQNNEPALAEETLRSAVQANSGDKTVRMELAQLLTQSGRPEQARPVLEQLVKDSPNDVPAMEALFRVQASIKDLAGARVTAEGIKKARPDLPLGSYLEGAVDEAEKKYDAAVAAYERSLEIQPSAGEPLTALVRVDATRKQIPQALARLDKVIAKQPDNAIAYNLKGELLTTRGELDKAAASFNEAIAKAPKWWMPYRGLALLHLAGKRNEEAIKTLEAGLAKTGAAALGTDLAALYERVNRPDDAIRVYESMISREPGSVAVANNLAMLLVSYRTDSNSLARAGELASKLDKVTEPSILNTRGWVKFKRGEFQESVALLQQAVEKSPESPLMRYHLGMAQLKTGDRISAEKNLEAAVRSGRQFHGAKEAQAALDQIKAAG</sequence>
<feature type="repeat" description="TPR" evidence="3">
    <location>
        <begin position="711"/>
        <end position="744"/>
    </location>
</feature>
<dbReference type="SUPFAM" id="SSF48452">
    <property type="entry name" value="TPR-like"/>
    <property type="match status" value="5"/>
</dbReference>
<feature type="repeat" description="TPR" evidence="3">
    <location>
        <begin position="27"/>
        <end position="60"/>
    </location>
</feature>
<feature type="repeat" description="TPR" evidence="3">
    <location>
        <begin position="574"/>
        <end position="607"/>
    </location>
</feature>
<dbReference type="Pfam" id="PF13181">
    <property type="entry name" value="TPR_8"/>
    <property type="match status" value="2"/>
</dbReference>
<dbReference type="Pfam" id="PF14559">
    <property type="entry name" value="TPR_19"/>
    <property type="match status" value="4"/>
</dbReference>
<dbReference type="InterPro" id="IPR051012">
    <property type="entry name" value="CellSynth/LPSAsmb/PSIAsmb"/>
</dbReference>
<keyword evidence="5" id="KW-1185">Reference proteome</keyword>
<keyword evidence="2 3" id="KW-0802">TPR repeat</keyword>
<feature type="repeat" description="TPR" evidence="3">
    <location>
        <begin position="61"/>
        <end position="94"/>
    </location>
</feature>
<protein>
    <submittedName>
        <fullName evidence="4">Tetratricopeptide repeat protein</fullName>
    </submittedName>
</protein>
<name>A0ABV8SL00_9GAMM</name>
<dbReference type="PROSITE" id="PS51257">
    <property type="entry name" value="PROKAR_LIPOPROTEIN"/>
    <property type="match status" value="1"/>
</dbReference>
<evidence type="ECO:0000256" key="3">
    <source>
        <dbReference type="PROSITE-ProRule" id="PRU00339"/>
    </source>
</evidence>
<dbReference type="SMART" id="SM00028">
    <property type="entry name" value="TPR"/>
    <property type="match status" value="16"/>
</dbReference>
<comment type="caution">
    <text evidence="4">The sequence shown here is derived from an EMBL/GenBank/DDBJ whole genome shotgun (WGS) entry which is preliminary data.</text>
</comment>
<dbReference type="RefSeq" id="WP_380594724.1">
    <property type="nucleotide sequence ID" value="NZ_JBHSDU010000001.1"/>
</dbReference>
<evidence type="ECO:0000313" key="4">
    <source>
        <dbReference type="EMBL" id="MFC4307985.1"/>
    </source>
</evidence>
<gene>
    <name evidence="4" type="ORF">ACFPN2_02725</name>
</gene>
<dbReference type="Gene3D" id="1.25.40.10">
    <property type="entry name" value="Tetratricopeptide repeat domain"/>
    <property type="match status" value="3"/>
</dbReference>
<evidence type="ECO:0000313" key="5">
    <source>
        <dbReference type="Proteomes" id="UP001595904"/>
    </source>
</evidence>
<accession>A0ABV8SL00</accession>
<evidence type="ECO:0000256" key="1">
    <source>
        <dbReference type="ARBA" id="ARBA00022737"/>
    </source>
</evidence>
<dbReference type="PROSITE" id="PS50005">
    <property type="entry name" value="TPR"/>
    <property type="match status" value="4"/>
</dbReference>
<dbReference type="EMBL" id="JBHSDU010000001">
    <property type="protein sequence ID" value="MFC4307985.1"/>
    <property type="molecule type" value="Genomic_DNA"/>
</dbReference>